<keyword evidence="1" id="KW-0472">Membrane</keyword>
<sequence>MLMTVFLNSFYEIGNKIGHFGAWFFIILFGLMFLYAMVKYVKP</sequence>
<feature type="transmembrane region" description="Helical" evidence="1">
    <location>
        <begin position="20"/>
        <end position="38"/>
    </location>
</feature>
<dbReference type="EMBL" id="CP150096">
    <property type="protein sequence ID" value="WZN47478.1"/>
    <property type="molecule type" value="Genomic_DNA"/>
</dbReference>
<name>A0ABZ2Z7C5_9BACT</name>
<accession>A0ABZ2Z7C5</accession>
<organism evidence="2 3">
    <name type="scientific">Chitinophaga caseinilytica</name>
    <dbReference type="NCBI Taxonomy" id="2267521"/>
    <lineage>
        <taxon>Bacteria</taxon>
        <taxon>Pseudomonadati</taxon>
        <taxon>Bacteroidota</taxon>
        <taxon>Chitinophagia</taxon>
        <taxon>Chitinophagales</taxon>
        <taxon>Chitinophagaceae</taxon>
        <taxon>Chitinophaga</taxon>
    </lineage>
</organism>
<keyword evidence="3" id="KW-1185">Reference proteome</keyword>
<evidence type="ECO:0000256" key="1">
    <source>
        <dbReference type="SAM" id="Phobius"/>
    </source>
</evidence>
<protein>
    <submittedName>
        <fullName evidence="2">Uncharacterized protein</fullName>
    </submittedName>
</protein>
<dbReference type="Proteomes" id="UP001449657">
    <property type="component" value="Chromosome"/>
</dbReference>
<evidence type="ECO:0000313" key="2">
    <source>
        <dbReference type="EMBL" id="WZN47478.1"/>
    </source>
</evidence>
<reference evidence="2 3" key="1">
    <citation type="submission" date="2024-03" db="EMBL/GenBank/DDBJ databases">
        <title>Chitinophaga caseinilytica sp. nov., a casein hydrolysing bacterium isolated from forest soil.</title>
        <authorList>
            <person name="Lee D.S."/>
            <person name="Han D.M."/>
            <person name="Baek J.H."/>
            <person name="Choi D.G."/>
            <person name="Jeon J.H."/>
            <person name="Jeon C.O."/>
        </authorList>
    </citation>
    <scope>NUCLEOTIDE SEQUENCE [LARGE SCALE GENOMIC DNA]</scope>
    <source>
        <strain evidence="2 3">KACC 19118</strain>
    </source>
</reference>
<evidence type="ECO:0000313" key="3">
    <source>
        <dbReference type="Proteomes" id="UP001449657"/>
    </source>
</evidence>
<gene>
    <name evidence="2" type="ORF">WJU22_04735</name>
</gene>
<proteinExistence type="predicted"/>
<keyword evidence="1" id="KW-1133">Transmembrane helix</keyword>
<dbReference type="RefSeq" id="WP_262707091.1">
    <property type="nucleotide sequence ID" value="NZ_CP149792.1"/>
</dbReference>
<keyword evidence="1" id="KW-0812">Transmembrane</keyword>